<dbReference type="GeneID" id="65093942"/>
<evidence type="ECO:0000313" key="1">
    <source>
        <dbReference type="EMBL" id="CVL04209.1"/>
    </source>
</evidence>
<sequence>MQEQDLLQQLGNTAFACSSLTRVSSGSANYVYRGILIHAMPTRDDAWDMESVIVKYSLGHVPGNAGFKLDLSRCSVENTLLEYLNQSSLVTMEVKTPVTYFLDLNAHRGIALSGLWMNYQALSTSQEVGNWLRHFHEWASEPQQTDFRSKVGCNEPMQRLKHKVTYGTLIEILKNFPGIMGKNIRALERVKERAELELHDLTSGRGGPDRGMIHGDCWMGNIILTEYPPAPIGRDTARDIILIDWEMCQFGHQVYDLGHMIGDLYEAHHFHGSNIALTMIRGFIDGYGEIGDEMAFRTAIHTGVQLLSWYNRRAPSDAMKETEEQILSAAKISTHLIVGGWEREKQWFQGTPLAPLFHPANS</sequence>
<dbReference type="EMBL" id="FCQH01000014">
    <property type="protein sequence ID" value="CVL04209.1"/>
    <property type="molecule type" value="Genomic_DNA"/>
</dbReference>
<dbReference type="Proteomes" id="UP000184255">
    <property type="component" value="Unassembled WGS sequence"/>
</dbReference>
<protein>
    <recommendedName>
        <fullName evidence="3">Aminoglycoside phosphotransferase domain-containing protein</fullName>
    </recommendedName>
</protein>
<dbReference type="InterPro" id="IPR011009">
    <property type="entry name" value="Kinase-like_dom_sf"/>
</dbReference>
<evidence type="ECO:0008006" key="3">
    <source>
        <dbReference type="Google" id="ProtNLM"/>
    </source>
</evidence>
<name>A0A1L7U1K5_FUSMA</name>
<dbReference type="RefSeq" id="XP_041688637.1">
    <property type="nucleotide sequence ID" value="XM_041823014.1"/>
</dbReference>
<proteinExistence type="predicted"/>
<dbReference type="SUPFAM" id="SSF56112">
    <property type="entry name" value="Protein kinase-like (PK-like)"/>
    <property type="match status" value="1"/>
</dbReference>
<comment type="caution">
    <text evidence="1">The sequence shown here is derived from an EMBL/GenBank/DDBJ whole genome shotgun (WGS) entry which is preliminary data.</text>
</comment>
<organism evidence="1 2">
    <name type="scientific">Fusarium mangiferae</name>
    <name type="common">Mango malformation disease fungus</name>
    <dbReference type="NCBI Taxonomy" id="192010"/>
    <lineage>
        <taxon>Eukaryota</taxon>
        <taxon>Fungi</taxon>
        <taxon>Dikarya</taxon>
        <taxon>Ascomycota</taxon>
        <taxon>Pezizomycotina</taxon>
        <taxon>Sordariomycetes</taxon>
        <taxon>Hypocreomycetidae</taxon>
        <taxon>Hypocreales</taxon>
        <taxon>Nectriaceae</taxon>
        <taxon>Fusarium</taxon>
        <taxon>Fusarium fujikuroi species complex</taxon>
    </lineage>
</organism>
<dbReference type="VEuPathDB" id="FungiDB:FMAN_14697"/>
<dbReference type="Pfam" id="PF02958">
    <property type="entry name" value="EcKL"/>
    <property type="match status" value="1"/>
</dbReference>
<gene>
    <name evidence="1" type="ORF">FMAN_14697</name>
</gene>
<accession>A0A1L7U1K5</accession>
<dbReference type="Gene3D" id="3.90.1200.10">
    <property type="match status" value="1"/>
</dbReference>
<reference evidence="2" key="1">
    <citation type="journal article" date="2016" name="Genome Biol. Evol.">
        <title>Comparative 'omics' of the Fusarium fujikuroi species complex highlights differences in genetic potential and metabolite synthesis.</title>
        <authorList>
            <person name="Niehaus E.-M."/>
            <person name="Muensterkoetter M."/>
            <person name="Proctor R.H."/>
            <person name="Brown D.W."/>
            <person name="Sharon A."/>
            <person name="Idan Y."/>
            <person name="Oren-Young L."/>
            <person name="Sieber C.M."/>
            <person name="Novak O."/>
            <person name="Pencik A."/>
            <person name="Tarkowska D."/>
            <person name="Hromadova K."/>
            <person name="Freeman S."/>
            <person name="Maymon M."/>
            <person name="Elazar M."/>
            <person name="Youssef S.A."/>
            <person name="El-Shabrawy E.S.M."/>
            <person name="Shalaby A.B.A."/>
            <person name="Houterman P."/>
            <person name="Brock N.L."/>
            <person name="Burkhardt I."/>
            <person name="Tsavkelova E.A."/>
            <person name="Dickschat J.S."/>
            <person name="Galuszka P."/>
            <person name="Gueldener U."/>
            <person name="Tudzynski B."/>
        </authorList>
    </citation>
    <scope>NUCLEOTIDE SEQUENCE [LARGE SCALE GENOMIC DNA]</scope>
    <source>
        <strain evidence="2">MRC7560</strain>
    </source>
</reference>
<dbReference type="AlphaFoldDB" id="A0A1L7U1K5"/>
<evidence type="ECO:0000313" key="2">
    <source>
        <dbReference type="Proteomes" id="UP000184255"/>
    </source>
</evidence>
<keyword evidence="2" id="KW-1185">Reference proteome</keyword>
<dbReference type="InterPro" id="IPR004119">
    <property type="entry name" value="EcKL"/>
</dbReference>
<dbReference type="Gene3D" id="3.30.200.20">
    <property type="entry name" value="Phosphorylase Kinase, domain 1"/>
    <property type="match status" value="1"/>
</dbReference>